<proteinExistence type="predicted"/>
<sequence length="132" mass="14498">MKKLLDFLCAAIVGASAFVSCNLLNDSLEPEDFIGHWTGGWVDTYGDNGIVNGSADLVISSDRSYVLQHIGREDVGLIKEYHGTIDVDEDKNGSYLIFEGEFSNRMSIIGSVEDGDISLSGTEVAFYYMTRK</sequence>
<evidence type="ECO:0000313" key="2">
    <source>
        <dbReference type="Proteomes" id="UP000823660"/>
    </source>
</evidence>
<dbReference type="Proteomes" id="UP000823660">
    <property type="component" value="Unassembled WGS sequence"/>
</dbReference>
<gene>
    <name evidence="1" type="ORF">IAB99_04120</name>
</gene>
<dbReference type="AlphaFoldDB" id="A0A9D9I721"/>
<dbReference type="EMBL" id="JADIMH010000021">
    <property type="protein sequence ID" value="MBO8466932.1"/>
    <property type="molecule type" value="Genomic_DNA"/>
</dbReference>
<protein>
    <submittedName>
        <fullName evidence="1">Uncharacterized protein</fullName>
    </submittedName>
</protein>
<comment type="caution">
    <text evidence="1">The sequence shown here is derived from an EMBL/GenBank/DDBJ whole genome shotgun (WGS) entry which is preliminary data.</text>
</comment>
<organism evidence="1 2">
    <name type="scientific">Candidatus Cryptobacteroides faecipullorum</name>
    <dbReference type="NCBI Taxonomy" id="2840764"/>
    <lineage>
        <taxon>Bacteria</taxon>
        <taxon>Pseudomonadati</taxon>
        <taxon>Bacteroidota</taxon>
        <taxon>Bacteroidia</taxon>
        <taxon>Bacteroidales</taxon>
        <taxon>Candidatus Cryptobacteroides</taxon>
    </lineage>
</organism>
<accession>A0A9D9I721</accession>
<reference evidence="1" key="2">
    <citation type="journal article" date="2021" name="PeerJ">
        <title>Extensive microbial diversity within the chicken gut microbiome revealed by metagenomics and culture.</title>
        <authorList>
            <person name="Gilroy R."/>
            <person name="Ravi A."/>
            <person name="Getino M."/>
            <person name="Pursley I."/>
            <person name="Horton D.L."/>
            <person name="Alikhan N.F."/>
            <person name="Baker D."/>
            <person name="Gharbi K."/>
            <person name="Hall N."/>
            <person name="Watson M."/>
            <person name="Adriaenssens E.M."/>
            <person name="Foster-Nyarko E."/>
            <person name="Jarju S."/>
            <person name="Secka A."/>
            <person name="Antonio M."/>
            <person name="Oren A."/>
            <person name="Chaudhuri R.R."/>
            <person name="La Ragione R."/>
            <person name="Hildebrand F."/>
            <person name="Pallen M.J."/>
        </authorList>
    </citation>
    <scope>NUCLEOTIDE SEQUENCE</scope>
    <source>
        <strain evidence="1">B1-15692</strain>
    </source>
</reference>
<name>A0A9D9I721_9BACT</name>
<reference evidence="1" key="1">
    <citation type="submission" date="2020-10" db="EMBL/GenBank/DDBJ databases">
        <authorList>
            <person name="Gilroy R."/>
        </authorList>
    </citation>
    <scope>NUCLEOTIDE SEQUENCE</scope>
    <source>
        <strain evidence="1">B1-15692</strain>
    </source>
</reference>
<evidence type="ECO:0000313" key="1">
    <source>
        <dbReference type="EMBL" id="MBO8466932.1"/>
    </source>
</evidence>
<dbReference type="PROSITE" id="PS51257">
    <property type="entry name" value="PROKAR_LIPOPROTEIN"/>
    <property type="match status" value="1"/>
</dbReference>